<feature type="region of interest" description="Disordered" evidence="1">
    <location>
        <begin position="1"/>
        <end position="20"/>
    </location>
</feature>
<dbReference type="Proteomes" id="UP001363151">
    <property type="component" value="Unassembled WGS sequence"/>
</dbReference>
<reference evidence="2 3" key="1">
    <citation type="submission" date="2024-03" db="EMBL/GenBank/DDBJ databases">
        <title>Aureococcus anophagefferens CCMP1851 and Kratosvirus quantuckense: Draft genome of a second virus-susceptible host strain in the model system.</title>
        <authorList>
            <person name="Chase E."/>
            <person name="Truchon A.R."/>
            <person name="Schepens W."/>
            <person name="Wilhelm S.W."/>
        </authorList>
    </citation>
    <scope>NUCLEOTIDE SEQUENCE [LARGE SCALE GENOMIC DNA]</scope>
    <source>
        <strain evidence="2 3">CCMP1851</strain>
    </source>
</reference>
<gene>
    <name evidence="2" type="ORF">SO694_00168039</name>
</gene>
<organism evidence="2 3">
    <name type="scientific">Aureococcus anophagefferens</name>
    <name type="common">Harmful bloom alga</name>
    <dbReference type="NCBI Taxonomy" id="44056"/>
    <lineage>
        <taxon>Eukaryota</taxon>
        <taxon>Sar</taxon>
        <taxon>Stramenopiles</taxon>
        <taxon>Ochrophyta</taxon>
        <taxon>Pelagophyceae</taxon>
        <taxon>Pelagomonadales</taxon>
        <taxon>Pelagomonadaceae</taxon>
        <taxon>Aureococcus</taxon>
    </lineage>
</organism>
<evidence type="ECO:0000313" key="2">
    <source>
        <dbReference type="EMBL" id="KAK7248487.1"/>
    </source>
</evidence>
<feature type="region of interest" description="Disordered" evidence="1">
    <location>
        <begin position="27"/>
        <end position="66"/>
    </location>
</feature>
<evidence type="ECO:0000313" key="3">
    <source>
        <dbReference type="Proteomes" id="UP001363151"/>
    </source>
</evidence>
<proteinExistence type="predicted"/>
<name>A0ABR1G5A1_AURAN</name>
<sequence>MTNAAVVDAQPMPAVEPGADADDISLLGSDGGPVRRARDGGGHGGVRRRVVGRRDDGVGDEELEGEEVRELHDDLRADADDIFRGHARVVVTQAERAKGSEVDAFYVAPEAAPREPFLFLRETSEENWRLCCTPCHAYELRARGDAAGPVLLEMSKPWHWCGSPWPTFTWLSVCACAAIVTACLAEPAVAEVADGDGALGIVRDDPRLWMRCEGAVSAVSADGSDAFALGPKGLWRMAWCHCLERSTVSAHGALGGAGGKVARLPVTCCEHLAKKSRVLVDFGDVRDARRRKLLFASALLFQRNFWDRQ</sequence>
<protein>
    <recommendedName>
        <fullName evidence="4">Phospholipid scramblase</fullName>
    </recommendedName>
</protein>
<evidence type="ECO:0000256" key="1">
    <source>
        <dbReference type="SAM" id="MobiDB-lite"/>
    </source>
</evidence>
<evidence type="ECO:0008006" key="4">
    <source>
        <dbReference type="Google" id="ProtNLM"/>
    </source>
</evidence>
<comment type="caution">
    <text evidence="2">The sequence shown here is derived from an EMBL/GenBank/DDBJ whole genome shotgun (WGS) entry which is preliminary data.</text>
</comment>
<dbReference type="EMBL" id="JBBJCI010000096">
    <property type="protein sequence ID" value="KAK7248487.1"/>
    <property type="molecule type" value="Genomic_DNA"/>
</dbReference>
<keyword evidence="3" id="KW-1185">Reference proteome</keyword>
<accession>A0ABR1G5A1</accession>